<feature type="compositionally biased region" description="Basic and acidic residues" evidence="1">
    <location>
        <begin position="17"/>
        <end position="27"/>
    </location>
</feature>
<dbReference type="AlphaFoldDB" id="A0A1X7UBH5"/>
<protein>
    <submittedName>
        <fullName evidence="2">Uncharacterized protein</fullName>
    </submittedName>
</protein>
<name>A0A1X7UBH5_AMPQE</name>
<feature type="region of interest" description="Disordered" evidence="1">
    <location>
        <begin position="41"/>
        <end position="99"/>
    </location>
</feature>
<reference evidence="2" key="1">
    <citation type="submission" date="2017-05" db="UniProtKB">
        <authorList>
            <consortium name="EnsemblMetazoa"/>
        </authorList>
    </citation>
    <scope>IDENTIFICATION</scope>
</reference>
<dbReference type="InParanoid" id="A0A1X7UBH5"/>
<dbReference type="EnsemblMetazoa" id="Aqu2.1.24844_001">
    <property type="protein sequence ID" value="Aqu2.1.24844_001"/>
    <property type="gene ID" value="Aqu2.1.24844"/>
</dbReference>
<organism evidence="2">
    <name type="scientific">Amphimedon queenslandica</name>
    <name type="common">Sponge</name>
    <dbReference type="NCBI Taxonomy" id="400682"/>
    <lineage>
        <taxon>Eukaryota</taxon>
        <taxon>Metazoa</taxon>
        <taxon>Porifera</taxon>
        <taxon>Demospongiae</taxon>
        <taxon>Heteroscleromorpha</taxon>
        <taxon>Haplosclerida</taxon>
        <taxon>Niphatidae</taxon>
        <taxon>Amphimedon</taxon>
    </lineage>
</organism>
<sequence>MALRKYPSGYAKRLTKQKRDEEEAKGKRTIDSFIRWSTFQQNDPIQDLESDHSAETESAAASHHTPDVAVNSDPEISESSHDESIAGYLSDDQEHLEHEENYEAFEGVKNGFDLGILSEFDTISSSDVHQAVKCGPPRHPL</sequence>
<evidence type="ECO:0000313" key="2">
    <source>
        <dbReference type="EnsemblMetazoa" id="Aqu2.1.24844_001"/>
    </source>
</evidence>
<accession>A0A1X7UBH5</accession>
<evidence type="ECO:0000256" key="1">
    <source>
        <dbReference type="SAM" id="MobiDB-lite"/>
    </source>
</evidence>
<feature type="region of interest" description="Disordered" evidence="1">
    <location>
        <begin position="1"/>
        <end position="27"/>
    </location>
</feature>
<proteinExistence type="predicted"/>